<name>A0A0C4YH66_9BURK</name>
<organism evidence="1 2">
    <name type="scientific">Cupriavidus basilensis</name>
    <dbReference type="NCBI Taxonomy" id="68895"/>
    <lineage>
        <taxon>Bacteria</taxon>
        <taxon>Pseudomonadati</taxon>
        <taxon>Pseudomonadota</taxon>
        <taxon>Betaproteobacteria</taxon>
        <taxon>Burkholderiales</taxon>
        <taxon>Burkholderiaceae</taxon>
        <taxon>Cupriavidus</taxon>
    </lineage>
</organism>
<accession>A0A0C4YH66</accession>
<dbReference type="Proteomes" id="UP000031843">
    <property type="component" value="Chromosome secondary"/>
</dbReference>
<dbReference type="KEGG" id="cbw:RR42_s0424"/>
<evidence type="ECO:0000313" key="2">
    <source>
        <dbReference type="Proteomes" id="UP000031843"/>
    </source>
</evidence>
<keyword evidence="2" id="KW-1185">Reference proteome</keyword>
<dbReference type="EMBL" id="CP010537">
    <property type="protein sequence ID" value="AJG22020.1"/>
    <property type="molecule type" value="Genomic_DNA"/>
</dbReference>
<evidence type="ECO:0000313" key="1">
    <source>
        <dbReference type="EMBL" id="AJG22020.1"/>
    </source>
</evidence>
<sequence length="157" mass="16686">MKMGAQRDTFAFRVHRIGLQGSAVATAAIGGCRLDKAGLPLCGCPASGKRWVPRRGAEPVLDLTGKMRGDEGRARCMCAVCAVCAVCAAAAHLYLDRGNPQPERSVRGRPCGGLRPSRARRAPCSSICCCPSTAHPCPKPLSARPWCSPMRREPGSR</sequence>
<dbReference type="AlphaFoldDB" id="A0A0C4YH66"/>
<protein>
    <submittedName>
        <fullName evidence="1">Uncharacterized protein</fullName>
    </submittedName>
</protein>
<dbReference type="PROSITE" id="PS51257">
    <property type="entry name" value="PROKAR_LIPOPROTEIN"/>
    <property type="match status" value="1"/>
</dbReference>
<proteinExistence type="predicted"/>
<gene>
    <name evidence="1" type="ORF">RR42_s0424</name>
</gene>
<reference evidence="1 2" key="1">
    <citation type="journal article" date="2015" name="Genome Announc.">
        <title>Complete Genome Sequence of Cupriavidus basilensis 4G11, Isolated from the Oak Ridge Field Research Center Site.</title>
        <authorList>
            <person name="Ray J."/>
            <person name="Waters R.J."/>
            <person name="Skerker J.M."/>
            <person name="Kuehl J.V."/>
            <person name="Price M.N."/>
            <person name="Huang J."/>
            <person name="Chakraborty R."/>
            <person name="Arkin A.P."/>
            <person name="Deutschbauer A."/>
        </authorList>
    </citation>
    <scope>NUCLEOTIDE SEQUENCE [LARGE SCALE GENOMIC DNA]</scope>
    <source>
        <strain evidence="1">4G11</strain>
    </source>
</reference>
<dbReference type="STRING" id="68895.RR42_s0424"/>